<dbReference type="InterPro" id="IPR001199">
    <property type="entry name" value="Cyt_B5-like_heme/steroid-bd"/>
</dbReference>
<evidence type="ECO:0000313" key="5">
    <source>
        <dbReference type="Proteomes" id="UP000318582"/>
    </source>
</evidence>
<dbReference type="STRING" id="109895.A0A507ECV5"/>
<dbReference type="SUPFAM" id="SSF55856">
    <property type="entry name" value="Cytochrome b5-like heme/steroid binding domain"/>
    <property type="match status" value="1"/>
</dbReference>
<gene>
    <name evidence="4" type="ORF">PhCBS80983_g01237</name>
</gene>
<feature type="chain" id="PRO_5021368796" description="Cytochrome b5 heme-binding domain-containing protein" evidence="2">
    <location>
        <begin position="25"/>
        <end position="154"/>
    </location>
</feature>
<dbReference type="GO" id="GO:0012505">
    <property type="term" value="C:endomembrane system"/>
    <property type="evidence" value="ECO:0007669"/>
    <property type="project" value="TreeGrafter"/>
</dbReference>
<comment type="caution">
    <text evidence="4">The sequence shown here is derived from an EMBL/GenBank/DDBJ whole genome shotgun (WGS) entry which is preliminary data.</text>
</comment>
<evidence type="ECO:0000259" key="3">
    <source>
        <dbReference type="SMART" id="SM01117"/>
    </source>
</evidence>
<feature type="signal peptide" evidence="2">
    <location>
        <begin position="1"/>
        <end position="24"/>
    </location>
</feature>
<reference evidence="4 5" key="1">
    <citation type="journal article" date="2019" name="Sci. Rep.">
        <title>Comparative genomics of chytrid fungi reveal insights into the obligate biotrophic and pathogenic lifestyle of Synchytrium endobioticum.</title>
        <authorList>
            <person name="van de Vossenberg B.T.L.H."/>
            <person name="Warris S."/>
            <person name="Nguyen H.D.T."/>
            <person name="van Gent-Pelzer M.P.E."/>
            <person name="Joly D.L."/>
            <person name="van de Geest H.C."/>
            <person name="Bonants P.J.M."/>
            <person name="Smith D.S."/>
            <person name="Levesque C.A."/>
            <person name="van der Lee T.A.J."/>
        </authorList>
    </citation>
    <scope>NUCLEOTIDE SEQUENCE [LARGE SCALE GENOMIC DNA]</scope>
    <source>
        <strain evidence="4 5">CBS 809.83</strain>
    </source>
</reference>
<evidence type="ECO:0000256" key="2">
    <source>
        <dbReference type="SAM" id="SignalP"/>
    </source>
</evidence>
<dbReference type="InterPro" id="IPR036400">
    <property type="entry name" value="Cyt_B5-like_heme/steroid_sf"/>
</dbReference>
<evidence type="ECO:0000313" key="4">
    <source>
        <dbReference type="EMBL" id="TPX61195.1"/>
    </source>
</evidence>
<dbReference type="Gene3D" id="3.10.120.10">
    <property type="entry name" value="Cytochrome b5-like heme/steroid binding domain"/>
    <property type="match status" value="1"/>
</dbReference>
<keyword evidence="2" id="KW-0732">Signal</keyword>
<dbReference type="AlphaFoldDB" id="A0A507ECV5"/>
<comment type="similarity">
    <text evidence="1">Belongs to the cytochrome b5 family. MAPR subfamily.</text>
</comment>
<dbReference type="FunFam" id="3.10.120.10:FF:000003">
    <property type="entry name" value="membrane-associated progesterone receptor component 1"/>
    <property type="match status" value="1"/>
</dbReference>
<evidence type="ECO:0000256" key="1">
    <source>
        <dbReference type="ARBA" id="ARBA00038357"/>
    </source>
</evidence>
<sequence>MSLLSMLTPLDCALLLILVYLVKSVGTNQQSRIPPPQHPADPIVMRNYTPLELQAFSGKDGGRVYMAVFGDVYDVSAGRSFYGPGGPYENFAGRDASRGLSKNSFDVEMLADPKGPIDKLQDLDDEERQTGREWAALFASKYIHIGSLVENEKS</sequence>
<dbReference type="Proteomes" id="UP000318582">
    <property type="component" value="Unassembled WGS sequence"/>
</dbReference>
<organism evidence="4 5">
    <name type="scientific">Powellomyces hirtus</name>
    <dbReference type="NCBI Taxonomy" id="109895"/>
    <lineage>
        <taxon>Eukaryota</taxon>
        <taxon>Fungi</taxon>
        <taxon>Fungi incertae sedis</taxon>
        <taxon>Chytridiomycota</taxon>
        <taxon>Chytridiomycota incertae sedis</taxon>
        <taxon>Chytridiomycetes</taxon>
        <taxon>Spizellomycetales</taxon>
        <taxon>Powellomycetaceae</taxon>
        <taxon>Powellomyces</taxon>
    </lineage>
</organism>
<dbReference type="EMBL" id="QEAQ01000009">
    <property type="protein sequence ID" value="TPX61195.1"/>
    <property type="molecule type" value="Genomic_DNA"/>
</dbReference>
<dbReference type="Pfam" id="PF00173">
    <property type="entry name" value="Cyt-b5"/>
    <property type="match status" value="1"/>
</dbReference>
<dbReference type="PANTHER" id="PTHR10281">
    <property type="entry name" value="MEMBRANE-ASSOCIATED PROGESTERONE RECEPTOR COMPONENT-RELATED"/>
    <property type="match status" value="1"/>
</dbReference>
<dbReference type="InterPro" id="IPR050577">
    <property type="entry name" value="MAPR/NEUFC/NENF-like"/>
</dbReference>
<dbReference type="GO" id="GO:0016020">
    <property type="term" value="C:membrane"/>
    <property type="evidence" value="ECO:0007669"/>
    <property type="project" value="TreeGrafter"/>
</dbReference>
<dbReference type="GO" id="GO:0020037">
    <property type="term" value="F:heme binding"/>
    <property type="evidence" value="ECO:0007669"/>
    <property type="project" value="UniProtKB-ARBA"/>
</dbReference>
<protein>
    <recommendedName>
        <fullName evidence="3">Cytochrome b5 heme-binding domain-containing protein</fullName>
    </recommendedName>
</protein>
<accession>A0A507ECV5</accession>
<dbReference type="PANTHER" id="PTHR10281:SF76">
    <property type="entry name" value="CALCUTTA CUP-RELATED"/>
    <property type="match status" value="1"/>
</dbReference>
<name>A0A507ECV5_9FUNG</name>
<proteinExistence type="inferred from homology"/>
<keyword evidence="5" id="KW-1185">Reference proteome</keyword>
<feature type="domain" description="Cytochrome b5 heme-binding" evidence="3">
    <location>
        <begin position="48"/>
        <end position="149"/>
    </location>
</feature>
<dbReference type="SMART" id="SM01117">
    <property type="entry name" value="Cyt-b5"/>
    <property type="match status" value="1"/>
</dbReference>